<sequence length="152" mass="16503">MTVKGGVLGGGNEKKEKKKSSKNKKFLVIVNVLGSTGPIRLVVKEDDAVAAVIESTLRAYAKEGRLPGFGSDVVTDFVLYSAGDQGSDSKALELGEAIGRSGGRNFVLCKNQRRPQMTEGRPEMVAAAARRRKGYSSGWKAWFHKSFSTFKF</sequence>
<organism evidence="2 3">
    <name type="scientific">Linum trigynum</name>
    <dbReference type="NCBI Taxonomy" id="586398"/>
    <lineage>
        <taxon>Eukaryota</taxon>
        <taxon>Viridiplantae</taxon>
        <taxon>Streptophyta</taxon>
        <taxon>Embryophyta</taxon>
        <taxon>Tracheophyta</taxon>
        <taxon>Spermatophyta</taxon>
        <taxon>Magnoliopsida</taxon>
        <taxon>eudicotyledons</taxon>
        <taxon>Gunneridae</taxon>
        <taxon>Pentapetalae</taxon>
        <taxon>rosids</taxon>
        <taxon>fabids</taxon>
        <taxon>Malpighiales</taxon>
        <taxon>Linaceae</taxon>
        <taxon>Linum</taxon>
    </lineage>
</organism>
<dbReference type="Proteomes" id="UP001497516">
    <property type="component" value="Chromosome 5"/>
</dbReference>
<name>A0AAV2EY10_9ROSI</name>
<feature type="domain" description="DUF7054" evidence="1">
    <location>
        <begin position="22"/>
        <end position="109"/>
    </location>
</feature>
<reference evidence="2 3" key="1">
    <citation type="submission" date="2024-04" db="EMBL/GenBank/DDBJ databases">
        <authorList>
            <person name="Fracassetti M."/>
        </authorList>
    </citation>
    <scope>NUCLEOTIDE SEQUENCE [LARGE SCALE GENOMIC DNA]</scope>
</reference>
<dbReference type="PANTHER" id="PTHR33270">
    <property type="entry name" value="BNAC05G50380D PROTEIN"/>
    <property type="match status" value="1"/>
</dbReference>
<evidence type="ECO:0000259" key="1">
    <source>
        <dbReference type="Pfam" id="PF23156"/>
    </source>
</evidence>
<dbReference type="AlphaFoldDB" id="A0AAV2EY10"/>
<accession>A0AAV2EY10</accession>
<proteinExistence type="predicted"/>
<dbReference type="InterPro" id="IPR055482">
    <property type="entry name" value="DUF7054"/>
</dbReference>
<evidence type="ECO:0000313" key="2">
    <source>
        <dbReference type="EMBL" id="CAL1390637.1"/>
    </source>
</evidence>
<dbReference type="EMBL" id="OZ034818">
    <property type="protein sequence ID" value="CAL1390637.1"/>
    <property type="molecule type" value="Genomic_DNA"/>
</dbReference>
<gene>
    <name evidence="2" type="ORF">LTRI10_LOCUS31407</name>
</gene>
<protein>
    <recommendedName>
        <fullName evidence="1">DUF7054 domain-containing protein</fullName>
    </recommendedName>
</protein>
<dbReference type="InterPro" id="IPR040358">
    <property type="entry name" value="At4g22758-like"/>
</dbReference>
<keyword evidence="3" id="KW-1185">Reference proteome</keyword>
<dbReference type="Pfam" id="PF23156">
    <property type="entry name" value="DUF7054"/>
    <property type="match status" value="1"/>
</dbReference>
<evidence type="ECO:0000313" key="3">
    <source>
        <dbReference type="Proteomes" id="UP001497516"/>
    </source>
</evidence>
<dbReference type="PANTHER" id="PTHR33270:SF5">
    <property type="entry name" value="GB|AAC00605.1"/>
    <property type="match status" value="1"/>
</dbReference>